<protein>
    <recommendedName>
        <fullName evidence="4">Capsular polysaccharide biosynthesis protein</fullName>
    </recommendedName>
</protein>
<evidence type="ECO:0008006" key="4">
    <source>
        <dbReference type="Google" id="ProtNLM"/>
    </source>
</evidence>
<sequence length="222" mass="23364">MLRRWYVVGVALILAVAGGYLLQNGAGLYTSRTVVSFLLPDKSSLSPNSGIDDLSVIAFAGVIARGVNDGSAPVRYSTDDAPLYGAGLREGVLVSLPNGGNQWSTSYLRAELVLQIVGPTEEWVAQQQSDVLSRIVQVSAERQSAVTAANSRIKVSPVALTKQIFHVVPSRSAVIAAYGALLLAALIVGGGAAVVVDSAILRRKVGSRRRGLHRDADEGSKQ</sequence>
<keyword evidence="3" id="KW-1185">Reference proteome</keyword>
<gene>
    <name evidence="2" type="ORF">GCM10009655_22360</name>
</gene>
<dbReference type="EMBL" id="BAAAKW010000035">
    <property type="protein sequence ID" value="GAA1222289.1"/>
    <property type="molecule type" value="Genomic_DNA"/>
</dbReference>
<comment type="caution">
    <text evidence="2">The sequence shown here is derived from an EMBL/GenBank/DDBJ whole genome shotgun (WGS) entry which is preliminary data.</text>
</comment>
<proteinExistence type="predicted"/>
<dbReference type="Proteomes" id="UP001500943">
    <property type="component" value="Unassembled WGS sequence"/>
</dbReference>
<evidence type="ECO:0000256" key="1">
    <source>
        <dbReference type="SAM" id="Phobius"/>
    </source>
</evidence>
<keyword evidence="1" id="KW-0812">Transmembrane</keyword>
<organism evidence="2 3">
    <name type="scientific">Rhodoglobus aureus</name>
    <dbReference type="NCBI Taxonomy" id="191497"/>
    <lineage>
        <taxon>Bacteria</taxon>
        <taxon>Bacillati</taxon>
        <taxon>Actinomycetota</taxon>
        <taxon>Actinomycetes</taxon>
        <taxon>Micrococcales</taxon>
        <taxon>Microbacteriaceae</taxon>
        <taxon>Rhodoglobus</taxon>
    </lineage>
</organism>
<evidence type="ECO:0000313" key="3">
    <source>
        <dbReference type="Proteomes" id="UP001500943"/>
    </source>
</evidence>
<keyword evidence="1" id="KW-0472">Membrane</keyword>
<reference evidence="3" key="1">
    <citation type="journal article" date="2019" name="Int. J. Syst. Evol. Microbiol.">
        <title>The Global Catalogue of Microorganisms (GCM) 10K type strain sequencing project: providing services to taxonomists for standard genome sequencing and annotation.</title>
        <authorList>
            <consortium name="The Broad Institute Genomics Platform"/>
            <consortium name="The Broad Institute Genome Sequencing Center for Infectious Disease"/>
            <person name="Wu L."/>
            <person name="Ma J."/>
        </authorList>
    </citation>
    <scope>NUCLEOTIDE SEQUENCE [LARGE SCALE GENOMIC DNA]</scope>
    <source>
        <strain evidence="3">JCM 12762</strain>
    </source>
</reference>
<feature type="transmembrane region" description="Helical" evidence="1">
    <location>
        <begin position="175"/>
        <end position="200"/>
    </location>
</feature>
<accession>A0ABP4GFQ7</accession>
<evidence type="ECO:0000313" key="2">
    <source>
        <dbReference type="EMBL" id="GAA1222289.1"/>
    </source>
</evidence>
<name>A0ABP4GFQ7_9MICO</name>
<keyword evidence="1" id="KW-1133">Transmembrane helix</keyword>